<dbReference type="CDD" id="cd00077">
    <property type="entry name" value="HDc"/>
    <property type="match status" value="1"/>
</dbReference>
<reference evidence="2 3" key="1">
    <citation type="journal article" date="2015" name="Genome Announc.">
        <title>Genome Assemblies of Three Soil-Associated Devosia species: D. insulae, D. limi, and D. soli.</title>
        <authorList>
            <person name="Hassan Y.I."/>
            <person name="Lepp D."/>
            <person name="Zhou T."/>
        </authorList>
    </citation>
    <scope>NUCLEOTIDE SEQUENCE [LARGE SCALE GENOMIC DNA]</scope>
    <source>
        <strain evidence="2 3">DS-56</strain>
    </source>
</reference>
<dbReference type="SMART" id="SM00471">
    <property type="entry name" value="HDc"/>
    <property type="match status" value="1"/>
</dbReference>
<dbReference type="PROSITE" id="PS51832">
    <property type="entry name" value="HD_GYP"/>
    <property type="match status" value="1"/>
</dbReference>
<gene>
    <name evidence="2" type="ORF">VW23_004570</name>
</gene>
<keyword evidence="3" id="KW-1185">Reference proteome</keyword>
<feature type="domain" description="HD-GYP" evidence="1">
    <location>
        <begin position="166"/>
        <end position="363"/>
    </location>
</feature>
<dbReference type="AlphaFoldDB" id="A0A1E5XIS0"/>
<dbReference type="Pfam" id="PF13487">
    <property type="entry name" value="HD_5"/>
    <property type="match status" value="1"/>
</dbReference>
<comment type="caution">
    <text evidence="2">The sequence shown here is derived from an EMBL/GenBank/DDBJ whole genome shotgun (WGS) entry which is preliminary data.</text>
</comment>
<evidence type="ECO:0000259" key="1">
    <source>
        <dbReference type="PROSITE" id="PS51832"/>
    </source>
</evidence>
<dbReference type="Gene3D" id="1.10.3210.10">
    <property type="entry name" value="Hypothetical protein af1432"/>
    <property type="match status" value="1"/>
</dbReference>
<dbReference type="GO" id="GO:0008081">
    <property type="term" value="F:phosphoric diester hydrolase activity"/>
    <property type="evidence" value="ECO:0007669"/>
    <property type="project" value="UniProtKB-ARBA"/>
</dbReference>
<sequence length="373" mass="39758">MVFVCDPHWEGHGKAMAGQLGAPMRLLSELTLDDLADAEQVVVDADLRDMDSVGRLKHALDRVPAIKARTFLIDEGGSERLLRVQANALGATRHMVRKFALAELRREYSVTGRARRTAAAEAALRADTGGVSIADAERSLEVLFEGILSDAPMPIEGVSQAAAGVLASVKAVGADAWLASVRRHHEGTFQHCLLVTGVAAGFAKGAKLGGGQASALMNAALLHDVGKAVIPRHILDKPGKLTSEEFEAVKLHPGAGFDYLSKHGSVSPLVLDAVRHHHEALDGSGYPDRLRGAEIGPLTRILTVCDIFAALIETRPYKETRTSYEAIGMLVDMSISSKVDYAAVRTLGDSFGVPLPAQFGDVVRGFTVTRPHG</sequence>
<dbReference type="NCBIfam" id="TIGR00277">
    <property type="entry name" value="HDIG"/>
    <property type="match status" value="1"/>
</dbReference>
<dbReference type="InterPro" id="IPR006675">
    <property type="entry name" value="HDIG_dom"/>
</dbReference>
<dbReference type="PANTHER" id="PTHR43155">
    <property type="entry name" value="CYCLIC DI-GMP PHOSPHODIESTERASE PA4108-RELATED"/>
    <property type="match status" value="1"/>
</dbReference>
<evidence type="ECO:0000313" key="2">
    <source>
        <dbReference type="EMBL" id="OEO28490.1"/>
    </source>
</evidence>
<proteinExistence type="predicted"/>
<dbReference type="SUPFAM" id="SSF109604">
    <property type="entry name" value="HD-domain/PDEase-like"/>
    <property type="match status" value="1"/>
</dbReference>
<dbReference type="InterPro" id="IPR003607">
    <property type="entry name" value="HD/PDEase_dom"/>
</dbReference>
<dbReference type="Proteomes" id="UP000095463">
    <property type="component" value="Unassembled WGS sequence"/>
</dbReference>
<accession>A0A1E5XIS0</accession>
<protein>
    <recommendedName>
        <fullName evidence="1">HD-GYP domain-containing protein</fullName>
    </recommendedName>
</protein>
<name>A0A1E5XIS0_9HYPH</name>
<dbReference type="InterPro" id="IPR037522">
    <property type="entry name" value="HD_GYP_dom"/>
</dbReference>
<organism evidence="2 3">
    <name type="scientific">Devosia insulae DS-56</name>
    <dbReference type="NCBI Taxonomy" id="1116389"/>
    <lineage>
        <taxon>Bacteria</taxon>
        <taxon>Pseudomonadati</taxon>
        <taxon>Pseudomonadota</taxon>
        <taxon>Alphaproteobacteria</taxon>
        <taxon>Hyphomicrobiales</taxon>
        <taxon>Devosiaceae</taxon>
        <taxon>Devosia</taxon>
    </lineage>
</organism>
<evidence type="ECO:0000313" key="3">
    <source>
        <dbReference type="Proteomes" id="UP000095463"/>
    </source>
</evidence>
<dbReference type="PANTHER" id="PTHR43155:SF2">
    <property type="entry name" value="CYCLIC DI-GMP PHOSPHODIESTERASE PA4108"/>
    <property type="match status" value="1"/>
</dbReference>
<dbReference type="EMBL" id="LAJE02000368">
    <property type="protein sequence ID" value="OEO28490.1"/>
    <property type="molecule type" value="Genomic_DNA"/>
</dbReference>